<sequence>MLTLYDTWTNIKNIANTYNVKISYLETPDLYKIYLIHDQNMYTVELWINIDKIKGIDINQNNIDRQDFEDNYKTNASGIYNTTGVVDVGGQSIETVLLTKKSYKCATKEVEFAEQEYDLGSIYTEFTIMNTGNEKVIIKLNEDANDEIPLQGGQNIRDVIGSDTFELEKIYYKTTGSGLISEILLWATKR</sequence>
<gene>
    <name evidence="1" type="ORF">LCGC14_1293780</name>
</gene>
<organism evidence="1">
    <name type="scientific">marine sediment metagenome</name>
    <dbReference type="NCBI Taxonomy" id="412755"/>
    <lineage>
        <taxon>unclassified sequences</taxon>
        <taxon>metagenomes</taxon>
        <taxon>ecological metagenomes</taxon>
    </lineage>
</organism>
<dbReference type="AlphaFoldDB" id="A0A0F9NUK1"/>
<name>A0A0F9NUK1_9ZZZZ</name>
<reference evidence="1" key="1">
    <citation type="journal article" date="2015" name="Nature">
        <title>Complex archaea that bridge the gap between prokaryotes and eukaryotes.</title>
        <authorList>
            <person name="Spang A."/>
            <person name="Saw J.H."/>
            <person name="Jorgensen S.L."/>
            <person name="Zaremba-Niedzwiedzka K."/>
            <person name="Martijn J."/>
            <person name="Lind A.E."/>
            <person name="van Eijk R."/>
            <person name="Schleper C."/>
            <person name="Guy L."/>
            <person name="Ettema T.J."/>
        </authorList>
    </citation>
    <scope>NUCLEOTIDE SEQUENCE</scope>
</reference>
<evidence type="ECO:0000313" key="1">
    <source>
        <dbReference type="EMBL" id="KKM84972.1"/>
    </source>
</evidence>
<proteinExistence type="predicted"/>
<protein>
    <submittedName>
        <fullName evidence="1">Uncharacterized protein</fullName>
    </submittedName>
</protein>
<comment type="caution">
    <text evidence="1">The sequence shown here is derived from an EMBL/GenBank/DDBJ whole genome shotgun (WGS) entry which is preliminary data.</text>
</comment>
<accession>A0A0F9NUK1</accession>
<dbReference type="EMBL" id="LAZR01007484">
    <property type="protein sequence ID" value="KKM84972.1"/>
    <property type="molecule type" value="Genomic_DNA"/>
</dbReference>